<dbReference type="AlphaFoldDB" id="A0A4D4LPH5"/>
<name>A0A4D4LPH5_STRVO</name>
<dbReference type="Proteomes" id="UP000301309">
    <property type="component" value="Unassembled WGS sequence"/>
</dbReference>
<keyword evidence="5 7" id="KW-1133">Transmembrane helix</keyword>
<dbReference type="SUPFAM" id="SSF103473">
    <property type="entry name" value="MFS general substrate transporter"/>
    <property type="match status" value="1"/>
</dbReference>
<evidence type="ECO:0000256" key="5">
    <source>
        <dbReference type="ARBA" id="ARBA00022989"/>
    </source>
</evidence>
<evidence type="ECO:0000259" key="8">
    <source>
        <dbReference type="PROSITE" id="PS50850"/>
    </source>
</evidence>
<dbReference type="RefSeq" id="WP_344598902.1">
    <property type="nucleotide sequence ID" value="NZ_BAAASO010000094.1"/>
</dbReference>
<dbReference type="GO" id="GO:0005886">
    <property type="term" value="C:plasma membrane"/>
    <property type="evidence" value="ECO:0007669"/>
    <property type="project" value="UniProtKB-SubCell"/>
</dbReference>
<evidence type="ECO:0000313" key="10">
    <source>
        <dbReference type="Proteomes" id="UP000301309"/>
    </source>
</evidence>
<comment type="subcellular location">
    <subcellularLocation>
        <location evidence="1">Cell membrane</location>
        <topology evidence="1">Multi-pass membrane protein</topology>
    </subcellularLocation>
</comment>
<dbReference type="EMBL" id="BJHW01000002">
    <property type="protein sequence ID" value="GDY60358.1"/>
    <property type="molecule type" value="Genomic_DNA"/>
</dbReference>
<dbReference type="PANTHER" id="PTHR23517">
    <property type="entry name" value="RESISTANCE PROTEIN MDTM, PUTATIVE-RELATED-RELATED"/>
    <property type="match status" value="1"/>
</dbReference>
<evidence type="ECO:0000256" key="7">
    <source>
        <dbReference type="SAM" id="Phobius"/>
    </source>
</evidence>
<keyword evidence="6 7" id="KW-0472">Membrane</keyword>
<keyword evidence="4 7" id="KW-0812">Transmembrane</keyword>
<gene>
    <name evidence="9" type="ORF">SVIO_109810</name>
</gene>
<dbReference type="InterPro" id="IPR050171">
    <property type="entry name" value="MFS_Transporters"/>
</dbReference>
<dbReference type="PROSITE" id="PS00216">
    <property type="entry name" value="SUGAR_TRANSPORT_1"/>
    <property type="match status" value="1"/>
</dbReference>
<comment type="caution">
    <text evidence="9">The sequence shown here is derived from an EMBL/GenBank/DDBJ whole genome shotgun (WGS) entry which is preliminary data.</text>
</comment>
<sequence>MNPARSSTQSPSRRGETVVPARRPGVGSIVLLASIVVSFPAASSAPTPLYATYARMWDFSPITTTVVFGVYAIAVLLALLVLGRLSDHVGRRPVLLAALAVQTAAMVVLTTADGVGALLAGRVLQGVSTGGALGALGAAMVDVDRGRGTVANAAAPGIGTGTGALLSGLLVQYAPAPTHLVYLLLVGVFLLQGVAVALMPETVSRKPGARAAVVPEFTVPAGLRGPVPDQQDHDLRLEY</sequence>
<accession>A0A4D4LPH5</accession>
<keyword evidence="10" id="KW-1185">Reference proteome</keyword>
<keyword evidence="3" id="KW-1003">Cell membrane</keyword>
<dbReference type="Gene3D" id="1.20.1250.20">
    <property type="entry name" value="MFS general substrate transporter like domains"/>
    <property type="match status" value="1"/>
</dbReference>
<protein>
    <recommendedName>
        <fullName evidence="8">Major facilitator superfamily (MFS) profile domain-containing protein</fullName>
    </recommendedName>
</protein>
<feature type="transmembrane region" description="Helical" evidence="7">
    <location>
        <begin position="180"/>
        <end position="200"/>
    </location>
</feature>
<feature type="transmembrane region" description="Helical" evidence="7">
    <location>
        <begin position="21"/>
        <end position="42"/>
    </location>
</feature>
<evidence type="ECO:0000256" key="6">
    <source>
        <dbReference type="ARBA" id="ARBA00023136"/>
    </source>
</evidence>
<evidence type="ECO:0000313" key="9">
    <source>
        <dbReference type="EMBL" id="GDY60358.1"/>
    </source>
</evidence>
<feature type="transmembrane region" description="Helical" evidence="7">
    <location>
        <begin position="62"/>
        <end position="82"/>
    </location>
</feature>
<evidence type="ECO:0000256" key="4">
    <source>
        <dbReference type="ARBA" id="ARBA00022692"/>
    </source>
</evidence>
<dbReference type="InterPro" id="IPR036259">
    <property type="entry name" value="MFS_trans_sf"/>
</dbReference>
<organism evidence="9 10">
    <name type="scientific">Streptomyces violaceusniger</name>
    <dbReference type="NCBI Taxonomy" id="68280"/>
    <lineage>
        <taxon>Bacteria</taxon>
        <taxon>Bacillati</taxon>
        <taxon>Actinomycetota</taxon>
        <taxon>Actinomycetes</taxon>
        <taxon>Kitasatosporales</taxon>
        <taxon>Streptomycetaceae</taxon>
        <taxon>Streptomyces</taxon>
        <taxon>Streptomyces violaceusniger group</taxon>
    </lineage>
</organism>
<evidence type="ECO:0000256" key="2">
    <source>
        <dbReference type="ARBA" id="ARBA00022448"/>
    </source>
</evidence>
<feature type="transmembrane region" description="Helical" evidence="7">
    <location>
        <begin position="153"/>
        <end position="174"/>
    </location>
</feature>
<dbReference type="CDD" id="cd06174">
    <property type="entry name" value="MFS"/>
    <property type="match status" value="1"/>
</dbReference>
<keyword evidence="2" id="KW-0813">Transport</keyword>
<dbReference type="PROSITE" id="PS50850">
    <property type="entry name" value="MFS"/>
    <property type="match status" value="1"/>
</dbReference>
<reference evidence="9 10" key="1">
    <citation type="journal article" date="2020" name="Int. J. Syst. Evol. Microbiol.">
        <title>Reclassification of Streptomyces castelarensis and Streptomyces sporoclivatus as later heterotypic synonyms of Streptomyces antimycoticus.</title>
        <authorList>
            <person name="Komaki H."/>
            <person name="Tamura T."/>
        </authorList>
    </citation>
    <scope>NUCLEOTIDE SEQUENCE [LARGE SCALE GENOMIC DNA]</scope>
    <source>
        <strain evidence="9 10">NBRC 13459</strain>
    </source>
</reference>
<feature type="domain" description="Major facilitator superfamily (MFS) profile" evidence="8">
    <location>
        <begin position="26"/>
        <end position="239"/>
    </location>
</feature>
<dbReference type="InterPro" id="IPR005829">
    <property type="entry name" value="Sugar_transporter_CS"/>
</dbReference>
<dbReference type="Pfam" id="PF07690">
    <property type="entry name" value="MFS_1"/>
    <property type="match status" value="1"/>
</dbReference>
<dbReference type="GO" id="GO:0022857">
    <property type="term" value="F:transmembrane transporter activity"/>
    <property type="evidence" value="ECO:0007669"/>
    <property type="project" value="InterPro"/>
</dbReference>
<proteinExistence type="predicted"/>
<feature type="transmembrane region" description="Helical" evidence="7">
    <location>
        <begin position="94"/>
        <end position="111"/>
    </location>
</feature>
<evidence type="ECO:0000256" key="3">
    <source>
        <dbReference type="ARBA" id="ARBA00022475"/>
    </source>
</evidence>
<dbReference type="InterPro" id="IPR020846">
    <property type="entry name" value="MFS_dom"/>
</dbReference>
<dbReference type="InterPro" id="IPR011701">
    <property type="entry name" value="MFS"/>
</dbReference>
<evidence type="ECO:0000256" key="1">
    <source>
        <dbReference type="ARBA" id="ARBA00004651"/>
    </source>
</evidence>